<evidence type="ECO:0000259" key="3">
    <source>
        <dbReference type="PROSITE" id="PS01186"/>
    </source>
</evidence>
<dbReference type="PROSITE" id="PS00626">
    <property type="entry name" value="RCC1_2"/>
    <property type="match status" value="1"/>
</dbReference>
<dbReference type="SUPFAM" id="SSF50985">
    <property type="entry name" value="RCC1/BLIP-II"/>
    <property type="match status" value="2"/>
</dbReference>
<protein>
    <recommendedName>
        <fullName evidence="3">EGF-like domain-containing protein</fullName>
    </recommendedName>
</protein>
<dbReference type="EMBL" id="HBFK01015811">
    <property type="protein sequence ID" value="CAD8743250.1"/>
    <property type="molecule type" value="Transcribed_RNA"/>
</dbReference>
<dbReference type="Gene3D" id="2.130.10.30">
    <property type="entry name" value="Regulator of chromosome condensation 1/beta-lactamase-inhibitor protein II"/>
    <property type="match status" value="3"/>
</dbReference>
<feature type="repeat" description="RCC1" evidence="1">
    <location>
        <begin position="260"/>
        <end position="317"/>
    </location>
</feature>
<dbReference type="PROSITE" id="PS01186">
    <property type="entry name" value="EGF_2"/>
    <property type="match status" value="1"/>
</dbReference>
<feature type="repeat" description="RCC1" evidence="1">
    <location>
        <begin position="446"/>
        <end position="526"/>
    </location>
</feature>
<dbReference type="PROSITE" id="PS50012">
    <property type="entry name" value="RCC1_3"/>
    <property type="match status" value="5"/>
</dbReference>
<dbReference type="PRINTS" id="PR00633">
    <property type="entry name" value="RCCNDNSATION"/>
</dbReference>
<accession>A0A6U4SV93</accession>
<evidence type="ECO:0000256" key="2">
    <source>
        <dbReference type="SAM" id="MobiDB-lite"/>
    </source>
</evidence>
<feature type="region of interest" description="Disordered" evidence="2">
    <location>
        <begin position="1"/>
        <end position="56"/>
    </location>
</feature>
<gene>
    <name evidence="4" type="ORF">HAND1043_LOCUS9744</name>
</gene>
<dbReference type="InterPro" id="IPR051553">
    <property type="entry name" value="Ran_GTPase-activating"/>
</dbReference>
<dbReference type="InterPro" id="IPR000408">
    <property type="entry name" value="Reg_chr_condens"/>
</dbReference>
<dbReference type="Pfam" id="PF13540">
    <property type="entry name" value="RCC1_2"/>
    <property type="match status" value="3"/>
</dbReference>
<feature type="repeat" description="RCC1" evidence="1">
    <location>
        <begin position="390"/>
        <end position="445"/>
    </location>
</feature>
<dbReference type="Pfam" id="PF00415">
    <property type="entry name" value="RCC1"/>
    <property type="match status" value="2"/>
</dbReference>
<proteinExistence type="predicted"/>
<feature type="repeat" description="RCC1" evidence="1">
    <location>
        <begin position="729"/>
        <end position="781"/>
    </location>
</feature>
<dbReference type="GO" id="GO:0005737">
    <property type="term" value="C:cytoplasm"/>
    <property type="evidence" value="ECO:0007669"/>
    <property type="project" value="TreeGrafter"/>
</dbReference>
<reference evidence="4" key="1">
    <citation type="submission" date="2021-01" db="EMBL/GenBank/DDBJ databases">
        <authorList>
            <person name="Corre E."/>
            <person name="Pelletier E."/>
            <person name="Niang G."/>
            <person name="Scheremetjew M."/>
            <person name="Finn R."/>
            <person name="Kale V."/>
            <person name="Holt S."/>
            <person name="Cochrane G."/>
            <person name="Meng A."/>
            <person name="Brown T."/>
            <person name="Cohen L."/>
        </authorList>
    </citation>
    <scope>NUCLEOTIDE SEQUENCE</scope>
    <source>
        <strain evidence="4">CCMP441</strain>
    </source>
</reference>
<dbReference type="AlphaFoldDB" id="A0A6U4SV93"/>
<name>A0A6U4SV93_HEMAN</name>
<evidence type="ECO:0000256" key="1">
    <source>
        <dbReference type="PROSITE-ProRule" id="PRU00235"/>
    </source>
</evidence>
<feature type="repeat" description="RCC1" evidence="1">
    <location>
        <begin position="527"/>
        <end position="590"/>
    </location>
</feature>
<evidence type="ECO:0000313" key="4">
    <source>
        <dbReference type="EMBL" id="CAD8743250.1"/>
    </source>
</evidence>
<feature type="domain" description="EGF-like" evidence="3">
    <location>
        <begin position="801"/>
        <end position="813"/>
    </location>
</feature>
<dbReference type="GO" id="GO:0005085">
    <property type="term" value="F:guanyl-nucleotide exchange factor activity"/>
    <property type="evidence" value="ECO:0007669"/>
    <property type="project" value="TreeGrafter"/>
</dbReference>
<organism evidence="4">
    <name type="scientific">Hemiselmis andersenii</name>
    <name type="common">Cryptophyte alga</name>
    <dbReference type="NCBI Taxonomy" id="464988"/>
    <lineage>
        <taxon>Eukaryota</taxon>
        <taxon>Cryptophyceae</taxon>
        <taxon>Cryptomonadales</taxon>
        <taxon>Hemiselmidaceae</taxon>
        <taxon>Hemiselmis</taxon>
    </lineage>
</organism>
<sequence>MTAGGPSPHGACSEGAEGAMAHRKPDLPLPGGLRREEGTVEAPVARQGWRGGKCPPRRRQAGSAAAVWVAAAACAMSGVMGQYTGYPGFWGLGPEYAATYSGPSVLQSIVDTVSPCRYDGTQCTRVKNVFSAIDGSVPYDTGRSICVERTSIPLCRNRIFDMRINDEAPGVAIARLDSLRDKLIYPAIDGHTSSTFVSGFNYNGELGLGNRVAHHSPTLQSYFKLGDGKYDQIMGGGRGFKNLSMVQSGFQHSFGLDEQGFFYAWGDNEYGQLGIMTAEFKTGMRYKSLRPEPSTFFRPNFYYLCQGGRDELLECNGPLDTTSCLGSGAFCAAGTNQVAYRRNAFAASKQPGAPAHSAAVTEFTPFGCFDYKKMMDPTWGVPDATCTGGGKLFTWGYNMNGALGVNAEYFSLVPREVTTIRGAPIGERWYSVAAGGHHTVASTVSGKLYTWGSNDFGQLGVSTREMERKCLGPDNLPYAMCCKGYCEEPMLVAGDCLSATGSDCLAGRVIVHVAAGHQHSLALDSEGIVWGFGHNGFGQLCQGQRVKKFGDDPVSNFVNSYTPLKANLPADVIVVDVVAGFYHNIAVSTEGEVFVWGRNNRGQLGRRHLEDDSCHLEVRTDFPNNILVSCSLVIYPADPTTGIARKPGKRPGSCDFLPGNSTFITAGMLHTGVVIAWDISLRTNDMRYQVGVAETASYRTGAMLGDCAGSYGEACTVQGNLYRVPSRLATVFMFGDNRFGQLGVSTQRGYVPFPETIRSFQAYNWRGVFAGSRQTFWISKVEPCSGGCNGHGICNLDTGQCTCESPWTYESDCLTAWCPNNCTGHGECQPLVDVGDTGQQTPLSGRGPECSCTYPYWDVDCSRAQCPNNCWGVDHGVCNNTDGTCVCVGNATVTYIGFDCYVPGPLHPLDPLKFYVQQMLRLSPFFINGTYTNLTVAQRDVLTRVARFAQEQGGGAGGSPRPQSLSVLVLVAVATSYVSSSRRRGLP</sequence>
<dbReference type="PANTHER" id="PTHR45982:SF8">
    <property type="entry name" value="E3 UBIQUITIN-PROTEIN LIGASE HERC2-LIKE PROTEIN-RELATED"/>
    <property type="match status" value="1"/>
</dbReference>
<dbReference type="InterPro" id="IPR000742">
    <property type="entry name" value="EGF"/>
</dbReference>
<dbReference type="PANTHER" id="PTHR45982">
    <property type="entry name" value="REGULATOR OF CHROMOSOME CONDENSATION"/>
    <property type="match status" value="1"/>
</dbReference>
<dbReference type="InterPro" id="IPR009091">
    <property type="entry name" value="RCC1/BLIP-II"/>
</dbReference>